<reference evidence="1" key="1">
    <citation type="journal article" date="2014" name="Front. Microbiol.">
        <title>High frequency of phylogenetically diverse reductive dehalogenase-homologous genes in deep subseafloor sedimentary metagenomes.</title>
        <authorList>
            <person name="Kawai M."/>
            <person name="Futagami T."/>
            <person name="Toyoda A."/>
            <person name="Takaki Y."/>
            <person name="Nishi S."/>
            <person name="Hori S."/>
            <person name="Arai W."/>
            <person name="Tsubouchi T."/>
            <person name="Morono Y."/>
            <person name="Uchiyama I."/>
            <person name="Ito T."/>
            <person name="Fujiyama A."/>
            <person name="Inagaki F."/>
            <person name="Takami H."/>
        </authorList>
    </citation>
    <scope>NUCLEOTIDE SEQUENCE</scope>
    <source>
        <strain evidence="1">Expedition CK06-06</strain>
    </source>
</reference>
<accession>X1RP36</accession>
<dbReference type="AlphaFoldDB" id="X1RP36"/>
<feature type="non-terminal residue" evidence="1">
    <location>
        <position position="1"/>
    </location>
</feature>
<comment type="caution">
    <text evidence="1">The sequence shown here is derived from an EMBL/GenBank/DDBJ whole genome shotgun (WGS) entry which is preliminary data.</text>
</comment>
<sequence length="38" mass="4587">ILDQVEFMSCQGRLSEQRKERLEEIKRQVLEIKDILRG</sequence>
<gene>
    <name evidence="1" type="ORF">S12H4_21329</name>
</gene>
<evidence type="ECO:0000313" key="1">
    <source>
        <dbReference type="EMBL" id="GAI82467.1"/>
    </source>
</evidence>
<proteinExistence type="predicted"/>
<dbReference type="EMBL" id="BARW01010952">
    <property type="protein sequence ID" value="GAI82467.1"/>
    <property type="molecule type" value="Genomic_DNA"/>
</dbReference>
<organism evidence="1">
    <name type="scientific">marine sediment metagenome</name>
    <dbReference type="NCBI Taxonomy" id="412755"/>
    <lineage>
        <taxon>unclassified sequences</taxon>
        <taxon>metagenomes</taxon>
        <taxon>ecological metagenomes</taxon>
    </lineage>
</organism>
<name>X1RP36_9ZZZZ</name>
<protein>
    <submittedName>
        <fullName evidence="1">Uncharacterized protein</fullName>
    </submittedName>
</protein>